<dbReference type="OrthoDB" id="10018742at2"/>
<dbReference type="AlphaFoldDB" id="A0A165PX50"/>
<comment type="caution">
    <text evidence="2">The sequence shown here is derived from an EMBL/GenBank/DDBJ whole genome shotgun (WGS) entry which is preliminary data.</text>
</comment>
<proteinExistence type="predicted"/>
<keyword evidence="1" id="KW-1133">Transmembrane helix</keyword>
<name>A0A165PX50_9FLAO</name>
<evidence type="ECO:0000313" key="3">
    <source>
        <dbReference type="Proteomes" id="UP000076630"/>
    </source>
</evidence>
<dbReference type="RefSeq" id="WP_038986728.1">
    <property type="nucleotide sequence ID" value="NZ_JWJO01000029.1"/>
</dbReference>
<evidence type="ECO:0000313" key="2">
    <source>
        <dbReference type="EMBL" id="KZE72854.1"/>
    </source>
</evidence>
<feature type="transmembrane region" description="Helical" evidence="1">
    <location>
        <begin position="163"/>
        <end position="181"/>
    </location>
</feature>
<accession>A0A165PX50</accession>
<evidence type="ECO:0000256" key="1">
    <source>
        <dbReference type="SAM" id="Phobius"/>
    </source>
</evidence>
<reference evidence="2 3" key="1">
    <citation type="submission" date="2016-01" db="EMBL/GenBank/DDBJ databases">
        <title>Whole genome sequencing of Myroides marinus L41.</title>
        <authorList>
            <person name="Hong K.W."/>
        </authorList>
    </citation>
    <scope>NUCLEOTIDE SEQUENCE [LARGE SCALE GENOMIC DNA]</scope>
    <source>
        <strain evidence="2 3">L41</strain>
    </source>
</reference>
<feature type="transmembrane region" description="Helical" evidence="1">
    <location>
        <begin position="123"/>
        <end position="143"/>
    </location>
</feature>
<feature type="transmembrane region" description="Helical" evidence="1">
    <location>
        <begin position="12"/>
        <end position="33"/>
    </location>
</feature>
<keyword evidence="3" id="KW-1185">Reference proteome</keyword>
<organism evidence="2 3">
    <name type="scientific">Myroides marinus</name>
    <dbReference type="NCBI Taxonomy" id="703342"/>
    <lineage>
        <taxon>Bacteria</taxon>
        <taxon>Pseudomonadati</taxon>
        <taxon>Bacteroidota</taxon>
        <taxon>Flavobacteriia</taxon>
        <taxon>Flavobacteriales</taxon>
        <taxon>Flavobacteriaceae</taxon>
        <taxon>Myroides</taxon>
    </lineage>
</organism>
<protein>
    <submittedName>
        <fullName evidence="2">Uncharacterized protein</fullName>
    </submittedName>
</protein>
<keyword evidence="1" id="KW-0812">Transmembrane</keyword>
<dbReference type="Proteomes" id="UP000076630">
    <property type="component" value="Unassembled WGS sequence"/>
</dbReference>
<sequence>MKNEFVLFRIKFSLLFINLAYSLIVFLIGFYKLGMIKDTRFSFLPFISLFILLNIHLRQKKSVLSRELIKLLILNIVCCVVLFFKISLLLEFVLLSFLTVLYVLFIITHKNDFLKVFIKFRELINILFFLFILKTTFLTTEAILNRLDYTEFKYFISRGESLMEIIGFLVFIVSVLIYFILGKRRSVRVY</sequence>
<feature type="transmembrane region" description="Helical" evidence="1">
    <location>
        <begin position="39"/>
        <end position="57"/>
    </location>
</feature>
<gene>
    <name evidence="2" type="ORF">AV926_02260</name>
</gene>
<feature type="transmembrane region" description="Helical" evidence="1">
    <location>
        <begin position="69"/>
        <end position="86"/>
    </location>
</feature>
<keyword evidence="1" id="KW-0472">Membrane</keyword>
<feature type="transmembrane region" description="Helical" evidence="1">
    <location>
        <begin position="92"/>
        <end position="111"/>
    </location>
</feature>
<dbReference type="EMBL" id="LQNU01000116">
    <property type="protein sequence ID" value="KZE72854.1"/>
    <property type="molecule type" value="Genomic_DNA"/>
</dbReference>